<reference evidence="3 4" key="1">
    <citation type="submission" date="2020-03" db="EMBL/GenBank/DDBJ databases">
        <title>Genomic Encyclopedia of Type Strains, Phase IV (KMG-IV): sequencing the most valuable type-strain genomes for metagenomic binning, comparative biology and taxonomic classification.</title>
        <authorList>
            <person name="Goeker M."/>
        </authorList>
    </citation>
    <scope>NUCLEOTIDE SEQUENCE [LARGE SCALE GENOMIC DNA]</scope>
    <source>
        <strain evidence="3 4">DSM 19867</strain>
    </source>
</reference>
<gene>
    <name evidence="3" type="ORF">FHS83_000129</name>
</gene>
<organism evidence="3 4">
    <name type="scientific">Rhizomicrobium palustre</name>
    <dbReference type="NCBI Taxonomy" id="189966"/>
    <lineage>
        <taxon>Bacteria</taxon>
        <taxon>Pseudomonadati</taxon>
        <taxon>Pseudomonadota</taxon>
        <taxon>Alphaproteobacteria</taxon>
        <taxon>Micropepsales</taxon>
        <taxon>Micropepsaceae</taxon>
        <taxon>Rhizomicrobium</taxon>
    </lineage>
</organism>
<name>A0A846MUD4_9PROT</name>
<keyword evidence="2" id="KW-0472">Membrane</keyword>
<keyword evidence="4" id="KW-1185">Reference proteome</keyword>
<dbReference type="PANTHER" id="PTHR36109">
    <property type="entry name" value="MEMBRANE PROTEIN-RELATED"/>
    <property type="match status" value="1"/>
</dbReference>
<evidence type="ECO:0000256" key="2">
    <source>
        <dbReference type="SAM" id="Phobius"/>
    </source>
</evidence>
<dbReference type="InterPro" id="IPR052948">
    <property type="entry name" value="Low_temp-induced_all0457"/>
</dbReference>
<evidence type="ECO:0000256" key="1">
    <source>
        <dbReference type="SAM" id="MobiDB-lite"/>
    </source>
</evidence>
<protein>
    <recommendedName>
        <fullName evidence="5">Heat induced stress protein YflT</fullName>
    </recommendedName>
</protein>
<proteinExistence type="predicted"/>
<dbReference type="RefSeq" id="WP_167079851.1">
    <property type="nucleotide sequence ID" value="NZ_BAAADC010000001.1"/>
</dbReference>
<dbReference type="EMBL" id="JAASRM010000001">
    <property type="protein sequence ID" value="NIK86811.1"/>
    <property type="molecule type" value="Genomic_DNA"/>
</dbReference>
<feature type="region of interest" description="Disordered" evidence="1">
    <location>
        <begin position="183"/>
        <end position="208"/>
    </location>
</feature>
<feature type="transmembrane region" description="Helical" evidence="2">
    <location>
        <begin position="68"/>
        <end position="93"/>
    </location>
</feature>
<sequence length="208" mass="21110">MTKTLTRVFNDYSTANAAVQDLKTAGLSDSHIAIVASNADGWHKPGSSEVDPKHDKDRDGKDDRTEGAAAGGGIGAIAGGAAGVAAGLGMLAIPGIGPVVAMGWLATLAAGAIAGGAGGGIIGALVQSGTSKENAELYAEALRRGGSIVTAKVPTDEEAKYAAILDRSAVDMTQRASTYRAEGWKGYDPSAPAYGPDQARREREVTRT</sequence>
<dbReference type="PANTHER" id="PTHR36109:SF2">
    <property type="entry name" value="MEMBRANE PROTEIN"/>
    <property type="match status" value="1"/>
</dbReference>
<feature type="region of interest" description="Disordered" evidence="1">
    <location>
        <begin position="40"/>
        <end position="69"/>
    </location>
</feature>
<dbReference type="AlphaFoldDB" id="A0A846MUD4"/>
<comment type="caution">
    <text evidence="3">The sequence shown here is derived from an EMBL/GenBank/DDBJ whole genome shotgun (WGS) entry which is preliminary data.</text>
</comment>
<feature type="compositionally biased region" description="Basic and acidic residues" evidence="1">
    <location>
        <begin position="50"/>
        <end position="66"/>
    </location>
</feature>
<evidence type="ECO:0000313" key="4">
    <source>
        <dbReference type="Proteomes" id="UP000570514"/>
    </source>
</evidence>
<keyword evidence="2" id="KW-0812">Transmembrane</keyword>
<keyword evidence="2" id="KW-1133">Transmembrane helix</keyword>
<evidence type="ECO:0000313" key="3">
    <source>
        <dbReference type="EMBL" id="NIK86811.1"/>
    </source>
</evidence>
<evidence type="ECO:0008006" key="5">
    <source>
        <dbReference type="Google" id="ProtNLM"/>
    </source>
</evidence>
<dbReference type="Proteomes" id="UP000570514">
    <property type="component" value="Unassembled WGS sequence"/>
</dbReference>
<feature type="transmembrane region" description="Helical" evidence="2">
    <location>
        <begin position="99"/>
        <end position="126"/>
    </location>
</feature>
<accession>A0A846MUD4</accession>
<feature type="compositionally biased region" description="Basic and acidic residues" evidence="1">
    <location>
        <begin position="198"/>
        <end position="208"/>
    </location>
</feature>